<dbReference type="EMBL" id="QEAM01000190">
    <property type="protein sequence ID" value="TPX44249.1"/>
    <property type="molecule type" value="Genomic_DNA"/>
</dbReference>
<feature type="region of interest" description="Disordered" evidence="1">
    <location>
        <begin position="436"/>
        <end position="458"/>
    </location>
</feature>
<dbReference type="GO" id="GO:0005634">
    <property type="term" value="C:nucleus"/>
    <property type="evidence" value="ECO:0007669"/>
    <property type="project" value="TreeGrafter"/>
</dbReference>
<accession>A0A507CRU2</accession>
<dbReference type="AlphaFoldDB" id="A0A507CRU2"/>
<dbReference type="STRING" id="286115.A0A507CRU2"/>
<dbReference type="EMBL" id="QEAN01000258">
    <property type="protein sequence ID" value="TPX41760.1"/>
    <property type="molecule type" value="Genomic_DNA"/>
</dbReference>
<sequence length="593" mass="65028">MRALGSSSNSERAQELLKRLLQHNTEASEHDVEQIVRQWCMTRPKVGASSQQQSAADPEPLEQLVNSIHQSLDELLCHKSESTAMNKPIKRNGSDKDLETDTIRRIQILMRVLKVSLRSSWSRQVSISEQHLLRLFERVAGSVEFILMSREFNKNTRSSLRALMPLIHLETLQLLETCVKRLAPAMMVRSESIWNAMSLIWNCINDQNLLSQQWYKTAQMCLNMIGPPSPFSKSLKDFPVKVTETIVSTVRGLLVVESPTDLHALSAQSQSKRRKLDTPAQISHKADGNDIHAALSVLDLILKKTTIPAQLVQQVQSSLFTATLHFQVHARSVPTPHLFSCLLTSIVSGNGPSISMPILSAATRLFAGGLHSGNDDVRQICVQGLEIFEFMMHPRVPTLVSRHAGSTDVSSTSQTIFGGTAAVTPTSHLEKCIDGSRHTMSTQPQPQPDTVPQEVREERLGTSDALAAMHGISSSASDAVGTRTISASEDNNSTNLHQQLPIPLSVSQPVQALPSIPVQGESLPFGNTLSTTRTFASIATSSQALGLFNQQPPSRSVMQASNRPLEGSDDEDDGEDIVLPEISLDEDDDEGDD</sequence>
<evidence type="ECO:0000313" key="3">
    <source>
        <dbReference type="EMBL" id="TPX44249.1"/>
    </source>
</evidence>
<feature type="region of interest" description="Disordered" evidence="1">
    <location>
        <begin position="548"/>
        <end position="593"/>
    </location>
</feature>
<dbReference type="Proteomes" id="UP000320475">
    <property type="component" value="Unassembled WGS sequence"/>
</dbReference>
<evidence type="ECO:0000313" key="2">
    <source>
        <dbReference type="EMBL" id="TPX41760.1"/>
    </source>
</evidence>
<protein>
    <recommendedName>
        <fullName evidence="6">Pre-rRNA-processing protein RIX1</fullName>
    </recommendedName>
</protein>
<gene>
    <name evidence="3" type="ORF">SeLEV6574_g04594</name>
    <name evidence="2" type="ORF">SeMB42_g05429</name>
</gene>
<proteinExistence type="predicted"/>
<feature type="compositionally biased region" description="Polar residues" evidence="1">
    <location>
        <begin position="548"/>
        <end position="562"/>
    </location>
</feature>
<feature type="region of interest" description="Disordered" evidence="1">
    <location>
        <begin position="471"/>
        <end position="496"/>
    </location>
</feature>
<evidence type="ECO:0000313" key="4">
    <source>
        <dbReference type="Proteomes" id="UP000317494"/>
    </source>
</evidence>
<feature type="compositionally biased region" description="Acidic residues" evidence="1">
    <location>
        <begin position="567"/>
        <end position="593"/>
    </location>
</feature>
<dbReference type="PANTHER" id="PTHR34105:SF1">
    <property type="entry name" value="PROLINE-, GLUTAMIC ACID- AND LEUCINE-RICH PROTEIN 1"/>
    <property type="match status" value="1"/>
</dbReference>
<name>A0A507CRU2_9FUNG</name>
<feature type="compositionally biased region" description="Polar residues" evidence="1">
    <location>
        <begin position="472"/>
        <end position="496"/>
    </location>
</feature>
<dbReference type="VEuPathDB" id="FungiDB:SeMB42_g05429"/>
<comment type="caution">
    <text evidence="2">The sequence shown here is derived from an EMBL/GenBank/DDBJ whole genome shotgun (WGS) entry which is preliminary data.</text>
</comment>
<keyword evidence="4" id="KW-1185">Reference proteome</keyword>
<organism evidence="2 4">
    <name type="scientific">Synchytrium endobioticum</name>
    <dbReference type="NCBI Taxonomy" id="286115"/>
    <lineage>
        <taxon>Eukaryota</taxon>
        <taxon>Fungi</taxon>
        <taxon>Fungi incertae sedis</taxon>
        <taxon>Chytridiomycota</taxon>
        <taxon>Chytridiomycota incertae sedis</taxon>
        <taxon>Chytridiomycetes</taxon>
        <taxon>Synchytriales</taxon>
        <taxon>Synchytriaceae</taxon>
        <taxon>Synchytrium</taxon>
    </lineage>
</organism>
<reference evidence="4 5" key="1">
    <citation type="journal article" date="2019" name="Sci. Rep.">
        <title>Comparative genomics of chytrid fungi reveal insights into the obligate biotrophic and pathogenic lifestyle of Synchytrium endobioticum.</title>
        <authorList>
            <person name="van de Vossenberg B.T.L.H."/>
            <person name="Warris S."/>
            <person name="Nguyen H.D.T."/>
            <person name="van Gent-Pelzer M.P.E."/>
            <person name="Joly D.L."/>
            <person name="van de Geest H.C."/>
            <person name="Bonants P.J.M."/>
            <person name="Smith D.S."/>
            <person name="Levesque C.A."/>
            <person name="van der Lee T.A.J."/>
        </authorList>
    </citation>
    <scope>NUCLEOTIDE SEQUENCE [LARGE SCALE GENOMIC DNA]</scope>
    <source>
        <strain evidence="3 5">LEV6574</strain>
        <strain evidence="2 4">MB42</strain>
    </source>
</reference>
<evidence type="ECO:0008006" key="6">
    <source>
        <dbReference type="Google" id="ProtNLM"/>
    </source>
</evidence>
<dbReference type="Proteomes" id="UP000317494">
    <property type="component" value="Unassembled WGS sequence"/>
</dbReference>
<feature type="compositionally biased region" description="Low complexity" evidence="1">
    <location>
        <begin position="442"/>
        <end position="453"/>
    </location>
</feature>
<dbReference type="PANTHER" id="PTHR34105">
    <property type="entry name" value="PROLINE-, GLUTAMIC ACID- AND LEUCINE-RICH PROTEIN 1"/>
    <property type="match status" value="1"/>
</dbReference>
<dbReference type="GO" id="GO:0006364">
    <property type="term" value="P:rRNA processing"/>
    <property type="evidence" value="ECO:0007669"/>
    <property type="project" value="TreeGrafter"/>
</dbReference>
<evidence type="ECO:0000313" key="5">
    <source>
        <dbReference type="Proteomes" id="UP000320475"/>
    </source>
</evidence>
<evidence type="ECO:0000256" key="1">
    <source>
        <dbReference type="SAM" id="MobiDB-lite"/>
    </source>
</evidence>